<dbReference type="AlphaFoldDB" id="S7T4G1"/>
<protein>
    <submittedName>
        <fullName evidence="2">Transcriptional regulator, CarD family</fullName>
    </submittedName>
</protein>
<dbReference type="RefSeq" id="WP_020887517.1">
    <property type="nucleotide sequence ID" value="NZ_ATHI01000028.1"/>
</dbReference>
<evidence type="ECO:0000259" key="1">
    <source>
        <dbReference type="SMART" id="SM01058"/>
    </source>
</evidence>
<feature type="domain" description="CarD-like/TRCF RNAP-interacting" evidence="1">
    <location>
        <begin position="1"/>
        <end position="114"/>
    </location>
</feature>
<name>S7T4G1_9BACT</name>
<dbReference type="InterPro" id="IPR036101">
    <property type="entry name" value="CarD-like/TRCF_RID_sf"/>
</dbReference>
<accession>S7T4G1</accession>
<dbReference type="InterPro" id="IPR052531">
    <property type="entry name" value="CarD-like_regulator"/>
</dbReference>
<dbReference type="STRING" id="1121439.dsat_0820"/>
<dbReference type="InterPro" id="IPR042215">
    <property type="entry name" value="CarD-like_C"/>
</dbReference>
<proteinExistence type="predicted"/>
<dbReference type="SMART" id="SM01058">
    <property type="entry name" value="CarD_TRCF"/>
    <property type="match status" value="1"/>
</dbReference>
<dbReference type="Pfam" id="PF02559">
    <property type="entry name" value="CarD_TRCF_RID"/>
    <property type="match status" value="1"/>
</dbReference>
<dbReference type="eggNOG" id="COG1329">
    <property type="taxonomic scope" value="Bacteria"/>
</dbReference>
<dbReference type="InterPro" id="IPR048792">
    <property type="entry name" value="CarD_C"/>
</dbReference>
<dbReference type="PATRIC" id="fig|1121439.3.peg.2189"/>
<sequence>MFGINELVVYPAQGVGKVERIEKQEIRGAVTEFYIVRILANNVTLMVPVANAHSVGLRSVCDSKEGGQVLDILRDRSDFTGYTGQNWNRRYREYSEKLKSGNLRDVAYVLKELLLIGRDKELSFGERRLLEQAMSLVTLELSFALGRDQEIVRSDIQEMFQDVLGDMESEA</sequence>
<evidence type="ECO:0000313" key="3">
    <source>
        <dbReference type="Proteomes" id="UP000014975"/>
    </source>
</evidence>
<dbReference type="Pfam" id="PF21095">
    <property type="entry name" value="CarD_C"/>
    <property type="match status" value="1"/>
</dbReference>
<organism evidence="2 3">
    <name type="scientific">Alkalidesulfovibrio alkalitolerans DSM 16529</name>
    <dbReference type="NCBI Taxonomy" id="1121439"/>
    <lineage>
        <taxon>Bacteria</taxon>
        <taxon>Pseudomonadati</taxon>
        <taxon>Thermodesulfobacteriota</taxon>
        <taxon>Desulfovibrionia</taxon>
        <taxon>Desulfovibrionales</taxon>
        <taxon>Desulfovibrionaceae</taxon>
        <taxon>Alkalidesulfovibrio</taxon>
    </lineage>
</organism>
<dbReference type="OrthoDB" id="9786074at2"/>
<dbReference type="Gene3D" id="2.40.10.170">
    <property type="match status" value="1"/>
</dbReference>
<dbReference type="SUPFAM" id="SSF141259">
    <property type="entry name" value="CarD-like"/>
    <property type="match status" value="1"/>
</dbReference>
<dbReference type="Proteomes" id="UP000014975">
    <property type="component" value="Unassembled WGS sequence"/>
</dbReference>
<keyword evidence="3" id="KW-1185">Reference proteome</keyword>
<dbReference type="Gene3D" id="1.20.58.1290">
    <property type="entry name" value="CarD-like, C-terminal domain"/>
    <property type="match status" value="1"/>
</dbReference>
<dbReference type="GO" id="GO:0009303">
    <property type="term" value="P:rRNA transcription"/>
    <property type="evidence" value="ECO:0007669"/>
    <property type="project" value="TreeGrafter"/>
</dbReference>
<dbReference type="PANTHER" id="PTHR38447">
    <property type="entry name" value="TRANSCRIPTION FACTOR YDEB-RELATED"/>
    <property type="match status" value="1"/>
</dbReference>
<evidence type="ECO:0000313" key="2">
    <source>
        <dbReference type="EMBL" id="EPR31496.1"/>
    </source>
</evidence>
<comment type="caution">
    <text evidence="2">The sequence shown here is derived from an EMBL/GenBank/DDBJ whole genome shotgun (WGS) entry which is preliminary data.</text>
</comment>
<dbReference type="PANTHER" id="PTHR38447:SF1">
    <property type="entry name" value="RNA POLYMERASE-BINDING TRANSCRIPTION FACTOR CARD"/>
    <property type="match status" value="1"/>
</dbReference>
<dbReference type="InterPro" id="IPR003711">
    <property type="entry name" value="CarD-like/TRCF_RID"/>
</dbReference>
<reference evidence="2 3" key="1">
    <citation type="journal article" date="2013" name="Genome Announc.">
        <title>Draft genome sequences for three mercury-methylating, sulfate-reducing bacteria.</title>
        <authorList>
            <person name="Brown S.D."/>
            <person name="Hurt R.A.Jr."/>
            <person name="Gilmour C.C."/>
            <person name="Elias D.A."/>
        </authorList>
    </citation>
    <scope>NUCLEOTIDE SEQUENCE [LARGE SCALE GENOMIC DNA]</scope>
    <source>
        <strain evidence="2 3">DSM 16529</strain>
    </source>
</reference>
<gene>
    <name evidence="2" type="ORF">dsat_0820</name>
</gene>
<dbReference type="EMBL" id="ATHI01000028">
    <property type="protein sequence ID" value="EPR31496.1"/>
    <property type="molecule type" value="Genomic_DNA"/>
</dbReference>